<protein>
    <submittedName>
        <fullName evidence="2">Uncharacterized protein</fullName>
    </submittedName>
</protein>
<keyword evidence="1" id="KW-1133">Transmembrane helix</keyword>
<accession>A0ABT8TP13</accession>
<evidence type="ECO:0000256" key="1">
    <source>
        <dbReference type="SAM" id="Phobius"/>
    </source>
</evidence>
<comment type="caution">
    <text evidence="2">The sequence shown here is derived from an EMBL/GenBank/DDBJ whole genome shotgun (WGS) entry which is preliminary data.</text>
</comment>
<dbReference type="RefSeq" id="WP_302707182.1">
    <property type="nucleotide sequence ID" value="NZ_JAULSC010000006.1"/>
</dbReference>
<dbReference type="Proteomes" id="UP001168363">
    <property type="component" value="Unassembled WGS sequence"/>
</dbReference>
<keyword evidence="1" id="KW-0812">Transmembrane</keyword>
<keyword evidence="3" id="KW-1185">Reference proteome</keyword>
<evidence type="ECO:0000313" key="2">
    <source>
        <dbReference type="EMBL" id="MDO3395695.1"/>
    </source>
</evidence>
<organism evidence="2 3">
    <name type="scientific">Nocardioides cremeus</name>
    <dbReference type="NCBI Taxonomy" id="3058044"/>
    <lineage>
        <taxon>Bacteria</taxon>
        <taxon>Bacillati</taxon>
        <taxon>Actinomycetota</taxon>
        <taxon>Actinomycetes</taxon>
        <taxon>Propionibacteriales</taxon>
        <taxon>Nocardioidaceae</taxon>
        <taxon>Nocardioides</taxon>
    </lineage>
</organism>
<keyword evidence="1" id="KW-0472">Membrane</keyword>
<evidence type="ECO:0000313" key="3">
    <source>
        <dbReference type="Proteomes" id="UP001168363"/>
    </source>
</evidence>
<feature type="transmembrane region" description="Helical" evidence="1">
    <location>
        <begin position="16"/>
        <end position="36"/>
    </location>
</feature>
<proteinExistence type="predicted"/>
<gene>
    <name evidence="2" type="ORF">QWJ41_08215</name>
</gene>
<sequence>MSEQQKDHTENNKENHTVGIAVSWGLVGIPLAYGLVETVRRAANLFVG</sequence>
<name>A0ABT8TP13_9ACTN</name>
<dbReference type="EMBL" id="JAULSC010000006">
    <property type="protein sequence ID" value="MDO3395695.1"/>
    <property type="molecule type" value="Genomic_DNA"/>
</dbReference>
<reference evidence="2" key="1">
    <citation type="submission" date="2023-06" db="EMBL/GenBank/DDBJ databases">
        <title>Genome sequence of Nocardioides sp. SOB44.</title>
        <authorList>
            <person name="Zhang G."/>
        </authorList>
    </citation>
    <scope>NUCLEOTIDE SEQUENCE</scope>
    <source>
        <strain evidence="2">SOB44</strain>
    </source>
</reference>